<reference evidence="3 4" key="2">
    <citation type="journal article" date="2016" name="Genome Announc.">
        <title>Draft Genome Sequence of Erythromycin- and Oxytetracycline-Sensitive Nocardia seriolae Strain U-1 (NBRC 110359).</title>
        <authorList>
            <person name="Imajoh M."/>
            <person name="Sukeda M."/>
            <person name="Shimizu M."/>
            <person name="Yamane J."/>
            <person name="Ohnishi K."/>
            <person name="Oshima S."/>
        </authorList>
    </citation>
    <scope>NUCLEOTIDE SEQUENCE [LARGE SCALE GENOMIC DNA]</scope>
    <source>
        <strain evidence="3 4">U-1</strain>
    </source>
</reference>
<keyword evidence="4" id="KW-1185">Reference proteome</keyword>
<dbReference type="KEGG" id="nsr:NS506_02922"/>
<reference evidence="4" key="1">
    <citation type="submission" date="2015-07" db="EMBL/GenBank/DDBJ databases">
        <title>Nocardia seriolae U-1 whole genome shotgun sequence.</title>
        <authorList>
            <person name="Imajoh M."/>
            <person name="Fukumoto Y."/>
            <person name="Sukeda M."/>
            <person name="Yamane J."/>
            <person name="Yamasaki K."/>
            <person name="Shimizu M."/>
            <person name="Ohnishi K."/>
            <person name="Oshima S."/>
        </authorList>
    </citation>
    <scope>NUCLEOTIDE SEQUENCE [LARGE SCALE GENOMIC DNA]</scope>
    <source>
        <strain evidence="4">U-1</strain>
    </source>
</reference>
<protein>
    <recommendedName>
        <fullName evidence="6">Lipoprotein</fullName>
    </recommendedName>
</protein>
<gene>
    <name evidence="2" type="ORF">NS506_02922</name>
    <name evidence="3" type="ORF">NSK11_contig00229-0003</name>
</gene>
<evidence type="ECO:0000313" key="2">
    <source>
        <dbReference type="EMBL" id="APA96981.1"/>
    </source>
</evidence>
<feature type="signal peptide" evidence="1">
    <location>
        <begin position="1"/>
        <end position="23"/>
    </location>
</feature>
<dbReference type="OrthoDB" id="4551347at2"/>
<organism evidence="3 4">
    <name type="scientific">Nocardia seriolae</name>
    <dbReference type="NCBI Taxonomy" id="37332"/>
    <lineage>
        <taxon>Bacteria</taxon>
        <taxon>Bacillati</taxon>
        <taxon>Actinomycetota</taxon>
        <taxon>Actinomycetes</taxon>
        <taxon>Mycobacteriales</taxon>
        <taxon>Nocardiaceae</taxon>
        <taxon>Nocardia</taxon>
    </lineage>
</organism>
<dbReference type="Proteomes" id="UP000180166">
    <property type="component" value="Chromosome"/>
</dbReference>
<evidence type="ECO:0000313" key="3">
    <source>
        <dbReference type="EMBL" id="GAP33249.1"/>
    </source>
</evidence>
<evidence type="ECO:0000256" key="1">
    <source>
        <dbReference type="SAM" id="SignalP"/>
    </source>
</evidence>
<dbReference type="PROSITE" id="PS51257">
    <property type="entry name" value="PROKAR_LIPOPROTEIN"/>
    <property type="match status" value="1"/>
</dbReference>
<dbReference type="Proteomes" id="UP000037179">
    <property type="component" value="Unassembled WGS sequence"/>
</dbReference>
<keyword evidence="1" id="KW-0732">Signal</keyword>
<reference evidence="2 5" key="3">
    <citation type="submission" date="2016-10" db="EMBL/GenBank/DDBJ databases">
        <title>Genome sequence of Nocardia seriolae strain EM150506, isolated from Anguila japonica.</title>
        <authorList>
            <person name="Han H.-J."/>
        </authorList>
    </citation>
    <scope>NUCLEOTIDE SEQUENCE [LARGE SCALE GENOMIC DNA]</scope>
    <source>
        <strain evidence="2 5">EM150506</strain>
    </source>
</reference>
<evidence type="ECO:0008006" key="6">
    <source>
        <dbReference type="Google" id="ProtNLM"/>
    </source>
</evidence>
<dbReference type="EMBL" id="CP017839">
    <property type="protein sequence ID" value="APA96981.1"/>
    <property type="molecule type" value="Genomic_DNA"/>
</dbReference>
<dbReference type="RefSeq" id="WP_033091560.1">
    <property type="nucleotide sequence ID" value="NZ_AP017900.1"/>
</dbReference>
<dbReference type="AlphaFoldDB" id="A0A0B8NMY5"/>
<name>A0A0B8NMY5_9NOCA</name>
<feature type="chain" id="PRO_5044541265" description="Lipoprotein" evidence="1">
    <location>
        <begin position="24"/>
        <end position="321"/>
    </location>
</feature>
<evidence type="ECO:0000313" key="5">
    <source>
        <dbReference type="Proteomes" id="UP000180166"/>
    </source>
</evidence>
<evidence type="ECO:0000313" key="4">
    <source>
        <dbReference type="Proteomes" id="UP000037179"/>
    </source>
</evidence>
<accession>A0A0B8NMY5</accession>
<dbReference type="EMBL" id="BBYQ01000229">
    <property type="protein sequence ID" value="GAP33249.1"/>
    <property type="molecule type" value="Genomic_DNA"/>
</dbReference>
<sequence>MAGRTRIGGLLVLVALVAGCAGAPDRTAQAARIQSEVEHMPGVKSFSASVTNDITSGVTLWISADMVDATEDQIAAVAARIEQLEGDDFDKYRRTVEFAVGEGLGVKREGDFDTGRVAADARGLRQLKSALPKNFETASWFRSPTFGQVELEDAQHSADILTGVRDMIGGQSTRVMIMTTAGSREPFSNSRDPLWTVQFPFTAEDQKAVFDALAALPAPADAITIEDGHIARLSVDLATSRNPQSDLESVINTVGPSTSHPLFLEWKGYTTDPNLRFEGSVDIDACTYPDSGGEDHPEKYFTPDAIALQKTLRTRFDTCHK</sequence>
<proteinExistence type="predicted"/>